<comment type="caution">
    <text evidence="1">The sequence shown here is derived from an EMBL/GenBank/DDBJ whole genome shotgun (WGS) entry which is preliminary data.</text>
</comment>
<dbReference type="Proteomes" id="UP000580474">
    <property type="component" value="Unassembled WGS sequence"/>
</dbReference>
<organism evidence="1 2">
    <name type="scientific">Saccharopolyspora gloriosae</name>
    <dbReference type="NCBI Taxonomy" id="455344"/>
    <lineage>
        <taxon>Bacteria</taxon>
        <taxon>Bacillati</taxon>
        <taxon>Actinomycetota</taxon>
        <taxon>Actinomycetes</taxon>
        <taxon>Pseudonocardiales</taxon>
        <taxon>Pseudonocardiaceae</taxon>
        <taxon>Saccharopolyspora</taxon>
    </lineage>
</organism>
<dbReference type="EMBL" id="JACHIV010000001">
    <property type="protein sequence ID" value="MBB5067400.1"/>
    <property type="molecule type" value="Genomic_DNA"/>
</dbReference>
<keyword evidence="2" id="KW-1185">Reference proteome</keyword>
<protein>
    <submittedName>
        <fullName evidence="1">Uncharacterized protein</fullName>
    </submittedName>
</protein>
<dbReference type="AlphaFoldDB" id="A0A840N5Z2"/>
<accession>A0A840N5Z2</accession>
<evidence type="ECO:0000313" key="2">
    <source>
        <dbReference type="Proteomes" id="UP000580474"/>
    </source>
</evidence>
<sequence length="62" mass="6665">METRAISVLARQMQWALDQAAFDLGAGEMTAAERNALAEDLINLAHALRVQGDAPLIIDASE</sequence>
<name>A0A840N5Z2_9PSEU</name>
<dbReference type="RefSeq" id="WP_184476904.1">
    <property type="nucleotide sequence ID" value="NZ_JACHIV010000001.1"/>
</dbReference>
<reference evidence="1 2" key="1">
    <citation type="submission" date="2020-08" db="EMBL/GenBank/DDBJ databases">
        <title>Sequencing the genomes of 1000 actinobacteria strains.</title>
        <authorList>
            <person name="Klenk H.-P."/>
        </authorList>
    </citation>
    <scope>NUCLEOTIDE SEQUENCE [LARGE SCALE GENOMIC DNA]</scope>
    <source>
        <strain evidence="1 2">DSM 45582</strain>
    </source>
</reference>
<proteinExistence type="predicted"/>
<evidence type="ECO:0000313" key="1">
    <source>
        <dbReference type="EMBL" id="MBB5067400.1"/>
    </source>
</evidence>
<gene>
    <name evidence="1" type="ORF">BJ969_000488</name>
</gene>